<proteinExistence type="predicted"/>
<accession>A0A0C2V315</accession>
<dbReference type="RefSeq" id="WP_009870251.1">
    <property type="nucleotide sequence ID" value="NZ_JXSL01000023.1"/>
</dbReference>
<evidence type="ECO:0000313" key="2">
    <source>
        <dbReference type="Proteomes" id="UP000031971"/>
    </source>
</evidence>
<gene>
    <name evidence="1" type="ORF">CCC_03997</name>
</gene>
<organism evidence="1 2">
    <name type="scientific">Paramagnetospirillum magnetotacticum MS-1</name>
    <dbReference type="NCBI Taxonomy" id="272627"/>
    <lineage>
        <taxon>Bacteria</taxon>
        <taxon>Pseudomonadati</taxon>
        <taxon>Pseudomonadota</taxon>
        <taxon>Alphaproteobacteria</taxon>
        <taxon>Rhodospirillales</taxon>
        <taxon>Magnetospirillaceae</taxon>
        <taxon>Paramagnetospirillum</taxon>
    </lineage>
</organism>
<reference evidence="1 2" key="1">
    <citation type="submission" date="2015-01" db="EMBL/GenBank/DDBJ databases">
        <title>Genome Sequence of Magnetospirillum magnetotacticum Strain MS-1.</title>
        <authorList>
            <person name="Marinov G.K."/>
            <person name="Smalley M.D."/>
            <person name="DeSalvo G."/>
        </authorList>
    </citation>
    <scope>NUCLEOTIDE SEQUENCE [LARGE SCALE GENOMIC DNA]</scope>
    <source>
        <strain evidence="1 2">MS-1</strain>
    </source>
</reference>
<name>A0A0C2V315_PARME</name>
<sequence>MGNDPAGWVFSVDGFVNVFVTNSTSDSAPSKSGRTYRNVAYSIGSGSSNAGNGMHVISGFVPETFGFNVKSPDLDGNKLTARLSLQTSVNNPGSHNWDGDGASGGTVGLIREAFATYGGKWGEVQGGKSLGIFGGQAIMNDMYIFGVGAGLNSKGQGYNALNTTVGGIGYGYTYAGWNGNVRYTTPAFAGGFKATAGIFEPNAIGSDASNAVSGTKTTVPRFEAGVNWAGKLGSAPTALYANGTWQQAGLTGTPTLITGQTYTGNAKNVYVFGGEIGGKVSIGSVDLVAHGYYGEGMGLSGAQLSFDSIDAMGNTKAGYGFYAQAGYNFGQGTTLSARYGASYVDQTKYEKAESLATASTVTYTMTSKDMAGVQLRHEINKWIRVVGEYNYVTNNWSDGASQKEQIGALGVVVTY</sequence>
<keyword evidence="2" id="KW-1185">Reference proteome</keyword>
<dbReference type="EMBL" id="JXSL01000023">
    <property type="protein sequence ID" value="KIL99481.1"/>
    <property type="molecule type" value="Genomic_DNA"/>
</dbReference>
<dbReference type="OrthoDB" id="8735103at2"/>
<dbReference type="Gene3D" id="2.40.160.10">
    <property type="entry name" value="Porin"/>
    <property type="match status" value="1"/>
</dbReference>
<evidence type="ECO:0000313" key="1">
    <source>
        <dbReference type="EMBL" id="KIL99481.1"/>
    </source>
</evidence>
<dbReference type="InterPro" id="IPR023614">
    <property type="entry name" value="Porin_dom_sf"/>
</dbReference>
<dbReference type="SUPFAM" id="SSF56935">
    <property type="entry name" value="Porins"/>
    <property type="match status" value="1"/>
</dbReference>
<dbReference type="STRING" id="272627.CCC_03997"/>
<evidence type="ECO:0008006" key="3">
    <source>
        <dbReference type="Google" id="ProtNLM"/>
    </source>
</evidence>
<protein>
    <recommendedName>
        <fullName evidence="3">Porin domain-containing protein</fullName>
    </recommendedName>
</protein>
<dbReference type="AlphaFoldDB" id="A0A0C2V315"/>
<dbReference type="Proteomes" id="UP000031971">
    <property type="component" value="Unassembled WGS sequence"/>
</dbReference>
<comment type="caution">
    <text evidence="1">The sequence shown here is derived from an EMBL/GenBank/DDBJ whole genome shotgun (WGS) entry which is preliminary data.</text>
</comment>